<sequence length="67" mass="7385">MKSSIKIIGMKTSEDVKKIKNAVASNTGVVACEINKEKGEVSIIYDDYFSKLDKIIDSIELLGYTVV</sequence>
<gene>
    <name evidence="2" type="ORF">SAMN02745941_04525</name>
</gene>
<evidence type="ECO:0000313" key="2">
    <source>
        <dbReference type="EMBL" id="SHI89836.1"/>
    </source>
</evidence>
<dbReference type="EMBL" id="FQXU01000024">
    <property type="protein sequence ID" value="SHI89836.1"/>
    <property type="molecule type" value="Genomic_DNA"/>
</dbReference>
<dbReference type="SUPFAM" id="SSF55008">
    <property type="entry name" value="HMA, heavy metal-associated domain"/>
    <property type="match status" value="1"/>
</dbReference>
<reference evidence="2 3" key="1">
    <citation type="submission" date="2016-11" db="EMBL/GenBank/DDBJ databases">
        <authorList>
            <person name="Jaros S."/>
            <person name="Januszkiewicz K."/>
            <person name="Wedrychowicz H."/>
        </authorList>
    </citation>
    <scope>NUCLEOTIDE SEQUENCE [LARGE SCALE GENOMIC DNA]</scope>
    <source>
        <strain evidence="2 3">DSM 6191</strain>
    </source>
</reference>
<feature type="domain" description="HMA" evidence="1">
    <location>
        <begin position="1"/>
        <end position="67"/>
    </location>
</feature>
<dbReference type="CDD" id="cd00371">
    <property type="entry name" value="HMA"/>
    <property type="match status" value="1"/>
</dbReference>
<evidence type="ECO:0000259" key="1">
    <source>
        <dbReference type="PROSITE" id="PS50846"/>
    </source>
</evidence>
<dbReference type="AlphaFoldDB" id="A0A1M6EWP8"/>
<dbReference type="Pfam" id="PF00403">
    <property type="entry name" value="HMA"/>
    <property type="match status" value="1"/>
</dbReference>
<dbReference type="GO" id="GO:0046872">
    <property type="term" value="F:metal ion binding"/>
    <property type="evidence" value="ECO:0007669"/>
    <property type="project" value="InterPro"/>
</dbReference>
<name>A0A1M6EWP8_9CLOT</name>
<dbReference type="RefSeq" id="WP_073022794.1">
    <property type="nucleotide sequence ID" value="NZ_FQXU01000024.1"/>
</dbReference>
<dbReference type="PROSITE" id="PS51257">
    <property type="entry name" value="PROKAR_LIPOPROTEIN"/>
    <property type="match status" value="1"/>
</dbReference>
<dbReference type="PROSITE" id="PS50846">
    <property type="entry name" value="HMA_2"/>
    <property type="match status" value="1"/>
</dbReference>
<proteinExistence type="predicted"/>
<evidence type="ECO:0000313" key="3">
    <source>
        <dbReference type="Proteomes" id="UP000184241"/>
    </source>
</evidence>
<protein>
    <submittedName>
        <fullName evidence="2">Copper chaperone CopZ</fullName>
    </submittedName>
</protein>
<dbReference type="InterPro" id="IPR006121">
    <property type="entry name" value="HMA_dom"/>
</dbReference>
<organism evidence="2 3">
    <name type="scientific">Clostridium intestinale DSM 6191</name>
    <dbReference type="NCBI Taxonomy" id="1121320"/>
    <lineage>
        <taxon>Bacteria</taxon>
        <taxon>Bacillati</taxon>
        <taxon>Bacillota</taxon>
        <taxon>Clostridia</taxon>
        <taxon>Eubacteriales</taxon>
        <taxon>Clostridiaceae</taxon>
        <taxon>Clostridium</taxon>
    </lineage>
</organism>
<dbReference type="Proteomes" id="UP000184241">
    <property type="component" value="Unassembled WGS sequence"/>
</dbReference>
<dbReference type="InterPro" id="IPR036163">
    <property type="entry name" value="HMA_dom_sf"/>
</dbReference>
<dbReference type="Gene3D" id="3.30.70.100">
    <property type="match status" value="1"/>
</dbReference>
<accession>A0A1M6EWP8</accession>